<dbReference type="GO" id="GO:0090560">
    <property type="term" value="F:2-(3-amino-3-carboxypropyl)histidine synthase activity"/>
    <property type="evidence" value="ECO:0007669"/>
    <property type="project" value="InterPro"/>
</dbReference>
<accession>A0AAD5T684</accession>
<evidence type="ECO:0000256" key="9">
    <source>
        <dbReference type="ARBA" id="ARBA00054092"/>
    </source>
</evidence>
<dbReference type="PANTHER" id="PTHR10762:SF2">
    <property type="entry name" value="2-(3-AMINO-3-CARBOXYPROPYL)HISTIDINE SYNTHASE SUBUNIT 2"/>
    <property type="match status" value="1"/>
</dbReference>
<keyword evidence="10" id="KW-0963">Cytoplasm</keyword>
<evidence type="ECO:0000256" key="3">
    <source>
        <dbReference type="ARBA" id="ARBA00006179"/>
    </source>
</evidence>
<dbReference type="InterPro" id="IPR016435">
    <property type="entry name" value="DPH1/DPH2"/>
</dbReference>
<comment type="subcellular location">
    <subcellularLocation>
        <location evidence="10">Cytoplasm</location>
    </subcellularLocation>
</comment>
<evidence type="ECO:0000256" key="5">
    <source>
        <dbReference type="ARBA" id="ARBA00022723"/>
    </source>
</evidence>
<proteinExistence type="inferred from homology"/>
<name>A0AAD5T684_9FUNG</name>
<dbReference type="Pfam" id="PF01866">
    <property type="entry name" value="Diphthamide_syn"/>
    <property type="match status" value="2"/>
</dbReference>
<comment type="similarity">
    <text evidence="3 10">Belongs to the DPH1/DPH2 family. DPH2 subfamily.</text>
</comment>
<dbReference type="InterPro" id="IPR042265">
    <property type="entry name" value="DPH1/DPH2_3"/>
</dbReference>
<comment type="function">
    <text evidence="10">Required for the first step of diphthamide biosynthesis, a post-translational modification of histidine which occurs in elongation factor 2. DPH1 and DPH2 transfer a 3-amino-3-carboxypropyl (ACP) group from S-adenosyl-L-methionine (SAM) to a histidine residue, the reaction is assisted by a reduction system comprising DPH3 and a NADH-dependent reductase. Facilitates the reduction of the catalytic iron-sulfur cluster found in the DPH1 subunit.</text>
</comment>
<protein>
    <recommendedName>
        <fullName evidence="4 10">2-(3-amino-3-carboxypropyl)histidine synthase subunit 2</fullName>
    </recommendedName>
</protein>
<dbReference type="InterPro" id="IPR010014">
    <property type="entry name" value="DHP2"/>
</dbReference>
<evidence type="ECO:0000313" key="12">
    <source>
        <dbReference type="Proteomes" id="UP001211907"/>
    </source>
</evidence>
<keyword evidence="7 10" id="KW-0411">Iron-sulfur</keyword>
<comment type="pathway">
    <text evidence="2 10">Protein modification; peptidyl-diphthamide biosynthesis.</text>
</comment>
<dbReference type="NCBIfam" id="TIGR00272">
    <property type="entry name" value="DPH2"/>
    <property type="match status" value="1"/>
</dbReference>
<dbReference type="EMBL" id="JADGJH010000222">
    <property type="protein sequence ID" value="KAJ3133271.1"/>
    <property type="molecule type" value="Genomic_DNA"/>
</dbReference>
<dbReference type="GO" id="GO:0051536">
    <property type="term" value="F:iron-sulfur cluster binding"/>
    <property type="evidence" value="ECO:0007669"/>
    <property type="project" value="UniProtKB-KW"/>
</dbReference>
<dbReference type="PANTHER" id="PTHR10762">
    <property type="entry name" value="DIPHTHAMIDE BIOSYNTHESIS PROTEIN"/>
    <property type="match status" value="1"/>
</dbReference>
<dbReference type="SFLD" id="SFLDS00032">
    <property type="entry name" value="Radical_SAM_3-amino-3-carboxyp"/>
    <property type="match status" value="1"/>
</dbReference>
<sequence>MDINSAFEIDRTLCIVADGGYFNIALQFPDDLLAHATDVALLLNYRANNPQTSALKTFYIMADTTYGSCCVDEISAAHVNADLVVHYGRSCLSRTSRIPVLYVFGSPPVDFNDCVSSLSAFVPLQTPILFLYDAIYCNSAVNIVKVLAEKGFSDIVVSTIDTEVGVVSSVGYAREILDSAITSYGRKYVIPEGRDLKEYTIIYIGGESLTLTNIIMTHNSLPSFSYDPALKIAREENSTINKLLRRRYVMVQKAKDADVIGIVVGTLGVGELKSITFLLHSILPVRLLQSIHVYFNLMMTFGIWKCRLNASHLMHDDYRFSDTSHILNYSQINLLFFELKLPKTVSYLPLIDHLKRLISASGKKAYMIAVGKPSPSKLGNFAEIDAFVIVACPENTLVDSKEFLRPIVTPFELEIALVGASGGREWNGEYETDLAKLAERMRVEAADVQERANVGDSDSEPYFSLVTGGYKSRKQYGAVEIKGEEEVNSLVNGAVELRKSAGTVSKFVMNSAAGTYLNEKRTWKGVEVKQGETAVEGAAVGRSGVASGYTAEGEGEQK</sequence>
<dbReference type="AlphaFoldDB" id="A0AAD5T684"/>
<comment type="subunit">
    <text evidence="8">Component of the 2-(3-amino-3-carboxypropyl)histidine synthase complex composed of DPH1, DPH2, DPH3 and a NADH-dependent reductase, predominantly CBR1.</text>
</comment>
<dbReference type="NCBIfam" id="TIGR00322">
    <property type="entry name" value="diphth2_R"/>
    <property type="match status" value="2"/>
</dbReference>
<evidence type="ECO:0000256" key="7">
    <source>
        <dbReference type="ARBA" id="ARBA00023014"/>
    </source>
</evidence>
<reference evidence="11" key="1">
    <citation type="submission" date="2020-05" db="EMBL/GenBank/DDBJ databases">
        <title>Phylogenomic resolution of chytrid fungi.</title>
        <authorList>
            <person name="Stajich J.E."/>
            <person name="Amses K."/>
            <person name="Simmons R."/>
            <person name="Seto K."/>
            <person name="Myers J."/>
            <person name="Bonds A."/>
            <person name="Quandt C.A."/>
            <person name="Barry K."/>
            <person name="Liu P."/>
            <person name="Grigoriev I."/>
            <person name="Longcore J.E."/>
            <person name="James T.Y."/>
        </authorList>
    </citation>
    <scope>NUCLEOTIDE SEQUENCE</scope>
    <source>
        <strain evidence="11">JEL0513</strain>
    </source>
</reference>
<keyword evidence="6 10" id="KW-0408">Iron</keyword>
<dbReference type="GO" id="GO:0017183">
    <property type="term" value="P:protein histidyl modification to diphthamide"/>
    <property type="evidence" value="ECO:0007669"/>
    <property type="project" value="InterPro"/>
</dbReference>
<evidence type="ECO:0000313" key="11">
    <source>
        <dbReference type="EMBL" id="KAJ3133271.1"/>
    </source>
</evidence>
<evidence type="ECO:0000256" key="4">
    <source>
        <dbReference type="ARBA" id="ARBA00021914"/>
    </source>
</evidence>
<evidence type="ECO:0000256" key="2">
    <source>
        <dbReference type="ARBA" id="ARBA00005156"/>
    </source>
</evidence>
<dbReference type="InterPro" id="IPR042263">
    <property type="entry name" value="DPH1/DPH2_1"/>
</dbReference>
<dbReference type="FunFam" id="3.40.50.11840:FF:000002">
    <property type="entry name" value="2-(3-amino-3-carboxypropyl)histidine synthase subunit 2"/>
    <property type="match status" value="1"/>
</dbReference>
<keyword evidence="12" id="KW-1185">Reference proteome</keyword>
<organism evidence="11 12">
    <name type="scientific">Physocladia obscura</name>
    <dbReference type="NCBI Taxonomy" id="109957"/>
    <lineage>
        <taxon>Eukaryota</taxon>
        <taxon>Fungi</taxon>
        <taxon>Fungi incertae sedis</taxon>
        <taxon>Chytridiomycota</taxon>
        <taxon>Chytridiomycota incertae sedis</taxon>
        <taxon>Chytridiomycetes</taxon>
        <taxon>Chytridiales</taxon>
        <taxon>Chytriomycetaceae</taxon>
        <taxon>Physocladia</taxon>
    </lineage>
</organism>
<dbReference type="Gene3D" id="3.40.50.11860">
    <property type="entry name" value="Diphthamide synthesis DPH1/DPH2 domain 3"/>
    <property type="match status" value="2"/>
</dbReference>
<dbReference type="GO" id="GO:0046872">
    <property type="term" value="F:metal ion binding"/>
    <property type="evidence" value="ECO:0007669"/>
    <property type="project" value="UniProtKB-KW"/>
</dbReference>
<comment type="cofactor">
    <cofactor evidence="1">
        <name>[4Fe-4S] cluster</name>
        <dbReference type="ChEBI" id="CHEBI:49883"/>
    </cofactor>
</comment>
<evidence type="ECO:0000256" key="8">
    <source>
        <dbReference type="ARBA" id="ARBA00034128"/>
    </source>
</evidence>
<evidence type="ECO:0000256" key="1">
    <source>
        <dbReference type="ARBA" id="ARBA00001966"/>
    </source>
</evidence>
<dbReference type="Proteomes" id="UP001211907">
    <property type="component" value="Unassembled WGS sequence"/>
</dbReference>
<comment type="caution">
    <text evidence="11">The sequence shown here is derived from an EMBL/GenBank/DDBJ whole genome shotgun (WGS) entry which is preliminary data.</text>
</comment>
<dbReference type="GO" id="GO:0005737">
    <property type="term" value="C:cytoplasm"/>
    <property type="evidence" value="ECO:0007669"/>
    <property type="project" value="UniProtKB-SubCell"/>
</dbReference>
<comment type="function">
    <text evidence="9">Required for the first step of diphthamide biosynthesis, a post-translational modification of histidine which occurs in elongation factor 2. DPH1 and DPH2 transfer a 3-amino-3-carboxypropyl (ACP) group from S-adenosyl-L-methionine (SAM) to a histidine residue, the reaction is assisted by a reduction system comprising DPH3 and a NADH-dependent reductase, predominantly CBR1. Facilitates the reduction of the catalytic iron-sulfur cluster found in the DPH1 subunit.</text>
</comment>
<dbReference type="FunFam" id="3.40.50.11860:FF:000001">
    <property type="entry name" value="2-(3-amino-3-carboxypropyl)histidine synthase subunit 2"/>
    <property type="match status" value="1"/>
</dbReference>
<keyword evidence="5 10" id="KW-0479">Metal-binding</keyword>
<evidence type="ECO:0000256" key="6">
    <source>
        <dbReference type="ARBA" id="ARBA00023004"/>
    </source>
</evidence>
<evidence type="ECO:0000256" key="10">
    <source>
        <dbReference type="RuleBase" id="RU364133"/>
    </source>
</evidence>
<dbReference type="Gene3D" id="3.40.50.11840">
    <property type="entry name" value="Diphthamide synthesis DPH1/DPH2 domain 1"/>
    <property type="match status" value="1"/>
</dbReference>
<gene>
    <name evidence="11" type="primary">DPH2</name>
    <name evidence="11" type="ORF">HK100_004532</name>
</gene>